<dbReference type="EMBL" id="GBBM01006545">
    <property type="protein sequence ID" value="JAC28873.1"/>
    <property type="molecule type" value="mRNA"/>
</dbReference>
<evidence type="ECO:0000256" key="5">
    <source>
        <dbReference type="ARBA" id="ARBA00039638"/>
    </source>
</evidence>
<keyword evidence="2 9" id="KW-0436">Ligase</keyword>
<accession>A0A023G7P4</accession>
<dbReference type="SUPFAM" id="SSF56801">
    <property type="entry name" value="Acetyl-CoA synthetase-like"/>
    <property type="match status" value="1"/>
</dbReference>
<evidence type="ECO:0000256" key="7">
    <source>
        <dbReference type="ARBA" id="ARBA00048277"/>
    </source>
</evidence>
<feature type="non-terminal residue" evidence="9">
    <location>
        <position position="1"/>
    </location>
</feature>
<comment type="catalytic activity">
    <reaction evidence="7">
        <text>a medium-chain fatty acid + ATP + CoA = a medium-chain fatty acyl-CoA + AMP + diphosphate</text>
        <dbReference type="Rhea" id="RHEA:48340"/>
        <dbReference type="ChEBI" id="CHEBI:30616"/>
        <dbReference type="ChEBI" id="CHEBI:33019"/>
        <dbReference type="ChEBI" id="CHEBI:57287"/>
        <dbReference type="ChEBI" id="CHEBI:59558"/>
        <dbReference type="ChEBI" id="CHEBI:90546"/>
        <dbReference type="ChEBI" id="CHEBI:456215"/>
        <dbReference type="EC" id="6.2.1.2"/>
    </reaction>
</comment>
<evidence type="ECO:0000256" key="2">
    <source>
        <dbReference type="ARBA" id="ARBA00022598"/>
    </source>
</evidence>
<comment type="catalytic activity">
    <reaction evidence="6">
        <text>octanoate + ATP + CoA = octanoyl-CoA + AMP + diphosphate</text>
        <dbReference type="Rhea" id="RHEA:33631"/>
        <dbReference type="ChEBI" id="CHEBI:25646"/>
        <dbReference type="ChEBI" id="CHEBI:30616"/>
        <dbReference type="ChEBI" id="CHEBI:33019"/>
        <dbReference type="ChEBI" id="CHEBI:57287"/>
        <dbReference type="ChEBI" id="CHEBI:57386"/>
        <dbReference type="ChEBI" id="CHEBI:456215"/>
    </reaction>
</comment>
<dbReference type="InterPro" id="IPR020845">
    <property type="entry name" value="AMP-binding_CS"/>
</dbReference>
<dbReference type="EC" id="6.2.1.2" evidence="4"/>
<evidence type="ECO:0000313" key="9">
    <source>
        <dbReference type="EMBL" id="JAC28873.1"/>
    </source>
</evidence>
<protein>
    <recommendedName>
        <fullName evidence="5">Medium-chain acyl-CoA ligase ACSF2, mitochondrial</fullName>
        <ecNumber evidence="4">6.2.1.2</ecNumber>
    </recommendedName>
</protein>
<name>A0A023G7P4_AMBTT</name>
<evidence type="ECO:0000256" key="1">
    <source>
        <dbReference type="ARBA" id="ARBA00006432"/>
    </source>
</evidence>
<feature type="non-terminal residue" evidence="9">
    <location>
        <position position="442"/>
    </location>
</feature>
<dbReference type="PANTHER" id="PTHR43201">
    <property type="entry name" value="ACYL-COA SYNTHETASE"/>
    <property type="match status" value="1"/>
</dbReference>
<dbReference type="PANTHER" id="PTHR43201:SF5">
    <property type="entry name" value="MEDIUM-CHAIN ACYL-COA LIGASE ACSF2, MITOCHONDRIAL"/>
    <property type="match status" value="1"/>
</dbReference>
<feature type="domain" description="AMP-dependent synthetase/ligase" evidence="8">
    <location>
        <begin position="75"/>
        <end position="436"/>
    </location>
</feature>
<sequence length="442" mass="49051">NSLCRAPGLSAMAGKCMTTTLRASLDCRRLASRLRFRALDDRILVGGQRALGGLSYHHTPGKQPLLPLTLGDVVDRVADKHGDNVAIVSCHQSIRKTYSEWKLDIDRLAAALASLRLQVGSKVAMIAPNMYEWSIVQFATAKVGLILVNINTAYQVPELEYCLNRTDSEAVILSQRFARQDYYRMLLEIAPEIESSTPGFLKSIRLPKLRHIICIGDERKQGTVLFADLMESVTNEQLRDMQAISSKLQFDDPINLQFTSGTTGKPKAAQLSHFNLVNNAYLIGQLFELDKEHEVICLNVPMIHCYGCVGGTLAASLFGSTIVMPAPSFKAEAALDCIHSEKCTFIYGTPTMYIDILHHFQGSEYDISSVRRAVMAGAPCPPEVIRRVMTELNGRRFFILYGATEASPVITGTCPDDPLDDWMHSVGRPFQHTEIKNCGQRK</sequence>
<dbReference type="PROSITE" id="PS00455">
    <property type="entry name" value="AMP_BINDING"/>
    <property type="match status" value="1"/>
</dbReference>
<evidence type="ECO:0000256" key="6">
    <source>
        <dbReference type="ARBA" id="ARBA00047319"/>
    </source>
</evidence>
<comment type="function">
    <text evidence="3">Acyl-CoA synthases catalyze the initial reaction in fatty acid metabolism, by forming a thioester with CoA. Has some preference toward medium-chain substrates. Plays a role in adipocyte differentiation.</text>
</comment>
<dbReference type="Gene3D" id="3.40.50.980">
    <property type="match status" value="2"/>
</dbReference>
<proteinExistence type="evidence at transcript level"/>
<evidence type="ECO:0000256" key="4">
    <source>
        <dbReference type="ARBA" id="ARBA00039009"/>
    </source>
</evidence>
<dbReference type="GO" id="GO:0031956">
    <property type="term" value="F:medium-chain fatty acid-CoA ligase activity"/>
    <property type="evidence" value="ECO:0007669"/>
    <property type="project" value="UniProtKB-EC"/>
</dbReference>
<evidence type="ECO:0000256" key="3">
    <source>
        <dbReference type="ARBA" id="ARBA00037247"/>
    </source>
</evidence>
<organism evidence="9">
    <name type="scientific">Amblyomma triste</name>
    <name type="common">Neotropical tick</name>
    <dbReference type="NCBI Taxonomy" id="251400"/>
    <lineage>
        <taxon>Eukaryota</taxon>
        <taxon>Metazoa</taxon>
        <taxon>Ecdysozoa</taxon>
        <taxon>Arthropoda</taxon>
        <taxon>Chelicerata</taxon>
        <taxon>Arachnida</taxon>
        <taxon>Acari</taxon>
        <taxon>Parasitiformes</taxon>
        <taxon>Ixodida</taxon>
        <taxon>Ixodoidea</taxon>
        <taxon>Ixodidae</taxon>
        <taxon>Amblyomminae</taxon>
        <taxon>Amblyomma</taxon>
    </lineage>
</organism>
<comment type="similarity">
    <text evidence="1">Belongs to the ATP-dependent AMP-binding enzyme family.</text>
</comment>
<dbReference type="Pfam" id="PF00501">
    <property type="entry name" value="AMP-binding"/>
    <property type="match status" value="1"/>
</dbReference>
<dbReference type="InterPro" id="IPR000873">
    <property type="entry name" value="AMP-dep_synth/lig_dom"/>
</dbReference>
<dbReference type="GO" id="GO:0006631">
    <property type="term" value="P:fatty acid metabolic process"/>
    <property type="evidence" value="ECO:0007669"/>
    <property type="project" value="TreeGrafter"/>
</dbReference>
<dbReference type="Gene3D" id="2.30.38.10">
    <property type="entry name" value="Luciferase, Domain 3"/>
    <property type="match status" value="1"/>
</dbReference>
<reference evidence="9" key="1">
    <citation type="submission" date="2014-03" db="EMBL/GenBank/DDBJ databases">
        <title>The sialotranscriptome of Amblyomma triste, Amblyomma parvum and Amblyomma cajennense ticks, uncovered by 454-based RNA-seq.</title>
        <authorList>
            <person name="Garcia G.R."/>
            <person name="Gardinassi L.G."/>
            <person name="Ribeiro J.M."/>
            <person name="Anatriello E."/>
            <person name="Ferreira B.R."/>
            <person name="Moreira H.N."/>
            <person name="Mafra C."/>
            <person name="Olegario M.M."/>
            <person name="Szabo P.J."/>
            <person name="Miranda-Santos I.K."/>
            <person name="Maruyama S.R."/>
        </authorList>
    </citation>
    <scope>NUCLEOTIDE SEQUENCE</scope>
    <source>
        <strain evidence="9">Mato Grasso do Sul</strain>
        <tissue evidence="9">Salivary glands</tissue>
    </source>
</reference>
<evidence type="ECO:0000259" key="8">
    <source>
        <dbReference type="Pfam" id="PF00501"/>
    </source>
</evidence>
<dbReference type="AlphaFoldDB" id="A0A023G7P4"/>